<evidence type="ECO:0000256" key="7">
    <source>
        <dbReference type="ARBA" id="ARBA00059688"/>
    </source>
</evidence>
<evidence type="ECO:0000256" key="6">
    <source>
        <dbReference type="ARBA" id="ARBA00023136"/>
    </source>
</evidence>
<dbReference type="Pfam" id="PF21088">
    <property type="entry name" value="MS_channel_1st"/>
    <property type="match status" value="1"/>
</dbReference>
<evidence type="ECO:0000256" key="2">
    <source>
        <dbReference type="ARBA" id="ARBA00008017"/>
    </source>
</evidence>
<evidence type="ECO:0000313" key="9">
    <source>
        <dbReference type="Proteomes" id="UP000062260"/>
    </source>
</evidence>
<gene>
    <name evidence="8" type="ORF">AWM75_02275</name>
</gene>
<dbReference type="GO" id="GO:0005886">
    <property type="term" value="C:plasma membrane"/>
    <property type="evidence" value="ECO:0007669"/>
    <property type="project" value="UniProtKB-SubCell"/>
</dbReference>
<evidence type="ECO:0000256" key="5">
    <source>
        <dbReference type="ARBA" id="ARBA00022989"/>
    </source>
</evidence>
<keyword evidence="6" id="KW-0472">Membrane</keyword>
<dbReference type="Gene3D" id="2.30.30.60">
    <property type="match status" value="1"/>
</dbReference>
<dbReference type="SUPFAM" id="SSF82861">
    <property type="entry name" value="Mechanosensitive channel protein MscS (YggB), transmembrane region"/>
    <property type="match status" value="1"/>
</dbReference>
<comment type="function">
    <text evidence="7">May play a role in resistance to osmotic downshock.</text>
</comment>
<proteinExistence type="inferred from homology"/>
<dbReference type="Proteomes" id="UP000062260">
    <property type="component" value="Chromosome"/>
</dbReference>
<dbReference type="InterPro" id="IPR011066">
    <property type="entry name" value="MscS_channel_C_sf"/>
</dbReference>
<dbReference type="OrthoDB" id="9809206at2"/>
<dbReference type="InterPro" id="IPR023408">
    <property type="entry name" value="MscS_beta-dom_sf"/>
</dbReference>
<sequence length="281" mass="31411">MLEKIFSWFANYFQSIDYDKIFNTLLTKGVQIILIILLFSVIRKLIERLVSIYFNRLMANSHNPSRDSTMYNLVQNVIQYAYYFLLAYTLLAIVGVPVAALLAGAGVASLAIGLGAQGFVSDVVNGFFILFEHQYDVGDSVVINDYSGEVARVGIRTTIVNDFDGSVHYIPNRNITDVTNQSRSPMRVDIDLLIYADTDPDAIRQAVSQRLEDLSPDKLLAEAPNILGVQRDANGRLIYRVRLKAVNGEQLQVQGKYYAHLIDALDKANINQPSGNELITK</sequence>
<name>A0A120IAR6_9LACT</name>
<dbReference type="InterPro" id="IPR045276">
    <property type="entry name" value="YbiO_bact"/>
</dbReference>
<dbReference type="InterPro" id="IPR011014">
    <property type="entry name" value="MscS_channel_TM-2"/>
</dbReference>
<dbReference type="EMBL" id="CP014163">
    <property type="protein sequence ID" value="AMB98888.1"/>
    <property type="molecule type" value="Genomic_DNA"/>
</dbReference>
<reference evidence="8 9" key="1">
    <citation type="journal article" date="2016" name="Genome Announc.">
        <title>Complete Genome Sequences of Aerococcus christensenii CCUG 28831T, Aerococcus sanguinicola CCUG 43001T, Aerococcus urinae CCUG 36881T, Aerococcus urinaeequi CCUG 28094T, Aerococcus urinaehominis CCUG 42038 BT, and Aerococcus viridans CCUG 4311T.</title>
        <authorList>
            <person name="Carkaci D."/>
            <person name="Dargis R."/>
            <person name="Nielsen X.C."/>
            <person name="Skovgaard O."/>
            <person name="Fuursted K."/>
            <person name="Christensen J.J."/>
        </authorList>
    </citation>
    <scope>NUCLEOTIDE SEQUENCE [LARGE SCALE GENOMIC DNA]</scope>
    <source>
        <strain evidence="8 9">CCUG42038B</strain>
    </source>
</reference>
<dbReference type="RefSeq" id="WP_067977727.1">
    <property type="nucleotide sequence ID" value="NZ_CP014163.1"/>
</dbReference>
<keyword evidence="4" id="KW-0812">Transmembrane</keyword>
<dbReference type="FunFam" id="2.30.30.60:FF:000001">
    <property type="entry name" value="MscS Mechanosensitive ion channel"/>
    <property type="match status" value="1"/>
</dbReference>
<evidence type="ECO:0000256" key="3">
    <source>
        <dbReference type="ARBA" id="ARBA00022475"/>
    </source>
</evidence>
<dbReference type="KEGG" id="auh:AWM75_02275"/>
<accession>A0A120IAR6</accession>
<keyword evidence="3" id="KW-1003">Cell membrane</keyword>
<dbReference type="SUPFAM" id="SSF50182">
    <property type="entry name" value="Sm-like ribonucleoproteins"/>
    <property type="match status" value="1"/>
</dbReference>
<dbReference type="PANTHER" id="PTHR30460:SF0">
    <property type="entry name" value="MODERATE CONDUCTANCE MECHANOSENSITIVE CHANNEL YBIO"/>
    <property type="match status" value="1"/>
</dbReference>
<comment type="subcellular location">
    <subcellularLocation>
        <location evidence="1">Cell membrane</location>
        <topology evidence="1">Multi-pass membrane protein</topology>
    </subcellularLocation>
</comment>
<comment type="similarity">
    <text evidence="2">Belongs to the MscS (TC 1.A.23) family.</text>
</comment>
<evidence type="ECO:0000256" key="4">
    <source>
        <dbReference type="ARBA" id="ARBA00022692"/>
    </source>
</evidence>
<dbReference type="InterPro" id="IPR049142">
    <property type="entry name" value="MS_channel_1st"/>
</dbReference>
<dbReference type="PANTHER" id="PTHR30460">
    <property type="entry name" value="MODERATE CONDUCTANCE MECHANOSENSITIVE CHANNEL YBIO"/>
    <property type="match status" value="1"/>
</dbReference>
<organism evidence="8 9">
    <name type="scientific">Aerococcus urinaehominis</name>
    <dbReference type="NCBI Taxonomy" id="128944"/>
    <lineage>
        <taxon>Bacteria</taxon>
        <taxon>Bacillati</taxon>
        <taxon>Bacillota</taxon>
        <taxon>Bacilli</taxon>
        <taxon>Lactobacillales</taxon>
        <taxon>Aerococcaceae</taxon>
        <taxon>Aerococcus</taxon>
    </lineage>
</organism>
<protein>
    <submittedName>
        <fullName evidence="8">Uncharacterized protein</fullName>
    </submittedName>
</protein>
<dbReference type="InterPro" id="IPR006685">
    <property type="entry name" value="MscS_channel_2nd"/>
</dbReference>
<dbReference type="GO" id="GO:0008381">
    <property type="term" value="F:mechanosensitive monoatomic ion channel activity"/>
    <property type="evidence" value="ECO:0007669"/>
    <property type="project" value="InterPro"/>
</dbReference>
<dbReference type="AlphaFoldDB" id="A0A120IAR6"/>
<keyword evidence="5" id="KW-1133">Transmembrane helix</keyword>
<dbReference type="Pfam" id="PF00924">
    <property type="entry name" value="MS_channel_2nd"/>
    <property type="match status" value="1"/>
</dbReference>
<evidence type="ECO:0000256" key="1">
    <source>
        <dbReference type="ARBA" id="ARBA00004651"/>
    </source>
</evidence>
<dbReference type="Gene3D" id="3.30.70.100">
    <property type="match status" value="1"/>
</dbReference>
<keyword evidence="9" id="KW-1185">Reference proteome</keyword>
<reference evidence="9" key="2">
    <citation type="submission" date="2016-01" db="EMBL/GenBank/DDBJ databases">
        <title>Six Aerococcus type strain genome sequencing and assembly using PacBio and Illumina Hiseq.</title>
        <authorList>
            <person name="Carkaci D."/>
            <person name="Dargis R."/>
            <person name="Nielsen X.C."/>
            <person name="Skovgaard O."/>
            <person name="Fuursted K."/>
            <person name="Christensen J.J."/>
        </authorList>
    </citation>
    <scope>NUCLEOTIDE SEQUENCE [LARGE SCALE GENOMIC DNA]</scope>
    <source>
        <strain evidence="9">CCUG42038B</strain>
    </source>
</reference>
<dbReference type="Gene3D" id="1.10.287.1260">
    <property type="match status" value="1"/>
</dbReference>
<dbReference type="SUPFAM" id="SSF82689">
    <property type="entry name" value="Mechanosensitive channel protein MscS (YggB), C-terminal domain"/>
    <property type="match status" value="1"/>
</dbReference>
<evidence type="ECO:0000313" key="8">
    <source>
        <dbReference type="EMBL" id="AMB98888.1"/>
    </source>
</evidence>
<dbReference type="InterPro" id="IPR010920">
    <property type="entry name" value="LSM_dom_sf"/>
</dbReference>